<evidence type="ECO:0000256" key="2">
    <source>
        <dbReference type="ARBA" id="ARBA00022692"/>
    </source>
</evidence>
<keyword evidence="7" id="KW-0132">Cell division</keyword>
<keyword evidence="3" id="KW-0133">Cell shape</keyword>
<evidence type="ECO:0000256" key="4">
    <source>
        <dbReference type="ARBA" id="ARBA00022989"/>
    </source>
</evidence>
<dbReference type="GO" id="GO:0015648">
    <property type="term" value="F:lipid-linked peptidoglycan transporter activity"/>
    <property type="evidence" value="ECO:0007669"/>
    <property type="project" value="TreeGrafter"/>
</dbReference>
<feature type="transmembrane region" description="Helical" evidence="6">
    <location>
        <begin position="238"/>
        <end position="256"/>
    </location>
</feature>
<protein>
    <submittedName>
        <fullName evidence="7">Cell division protein FtsW (Lipid II flippase)</fullName>
    </submittedName>
</protein>
<feature type="transmembrane region" description="Helical" evidence="6">
    <location>
        <begin position="86"/>
        <end position="105"/>
    </location>
</feature>
<reference evidence="7 8" key="1">
    <citation type="submission" date="2017-09" db="EMBL/GenBank/DDBJ databases">
        <title>Evaluation of Pacific Biosciences Sequencing Technology to Finishing C. thermocellum Genome Sequences.</title>
        <authorList>
            <person name="Brown S."/>
        </authorList>
    </citation>
    <scope>NUCLEOTIDE SEQUENCE [LARGE SCALE GENOMIC DNA]</scope>
    <source>
        <strain evidence="7 8">AD2</strain>
    </source>
</reference>
<proteinExistence type="predicted"/>
<dbReference type="PANTHER" id="PTHR30474:SF3">
    <property type="entry name" value="PEPTIDOGLYCAN GLYCOSYLTRANSFERASE RODA"/>
    <property type="match status" value="1"/>
</dbReference>
<keyword evidence="5 6" id="KW-0472">Membrane</keyword>
<sequence length="422" mass="47185">MRGAITYRWPLSLIAVFNIIGYLFLFFSDSPYNPMTLAVGAAATLIICIACFVIIKKDYGDEYLILIVSMLLSFGLMMIYRLDENLGIKQLIWVAIGFVMFFVFYHVYIKVYKWDRFAYIYISLSAVLYLVTLILGKNINGAVNWIVIGGFSFQPAELCKILFVFFLASYFKNPDNLFLGERIRDERLRVLSNRALLMLVAYCNIGFLVLQRELGTALLLYITFLVVVYVFCKDLKMFLLNSAFIVPGAILGYFKFYHLRVRIDAWINPWADITDKGYQIAQSLFAIASGGFFGTGIGMGRPDMVPAVSTDFIFSAICEEMGIFGGVAVVLLCMLFTYRGIKIVLGLRDRFKKVLALGIVTMIGLQTFIIIGGVIKLIPLTGITLPFISYGGSSLVASFIALGILQAVSNPRFDRIGGEADG</sequence>
<dbReference type="GO" id="GO:0051301">
    <property type="term" value="P:cell division"/>
    <property type="evidence" value="ECO:0007669"/>
    <property type="project" value="UniProtKB-KW"/>
</dbReference>
<feature type="transmembrane region" description="Helical" evidence="6">
    <location>
        <begin position="387"/>
        <end position="405"/>
    </location>
</feature>
<evidence type="ECO:0000313" key="7">
    <source>
        <dbReference type="EMBL" id="PFH01874.1"/>
    </source>
</evidence>
<feature type="transmembrane region" description="Helical" evidence="6">
    <location>
        <begin position="7"/>
        <end position="28"/>
    </location>
</feature>
<feature type="transmembrane region" description="Helical" evidence="6">
    <location>
        <begin position="62"/>
        <end position="80"/>
    </location>
</feature>
<evidence type="ECO:0000256" key="6">
    <source>
        <dbReference type="SAM" id="Phobius"/>
    </source>
</evidence>
<dbReference type="EMBL" id="PDBW01000001">
    <property type="protein sequence ID" value="PFH01874.1"/>
    <property type="molecule type" value="Genomic_DNA"/>
</dbReference>
<organism evidence="7 8">
    <name type="scientific">Acetivibrio thermocellus AD2</name>
    <dbReference type="NCBI Taxonomy" id="1138384"/>
    <lineage>
        <taxon>Bacteria</taxon>
        <taxon>Bacillati</taxon>
        <taxon>Bacillota</taxon>
        <taxon>Clostridia</taxon>
        <taxon>Eubacteriales</taxon>
        <taxon>Oscillospiraceae</taxon>
        <taxon>Acetivibrio</taxon>
    </lineage>
</organism>
<dbReference type="RefSeq" id="WP_003514815.1">
    <property type="nucleotide sequence ID" value="NZ_CP013828.1"/>
</dbReference>
<feature type="transmembrane region" description="Helical" evidence="6">
    <location>
        <begin position="214"/>
        <end position="231"/>
    </location>
</feature>
<accession>A0AB36TD30</accession>
<keyword evidence="2 6" id="KW-0812">Transmembrane</keyword>
<feature type="transmembrane region" description="Helical" evidence="6">
    <location>
        <begin position="191"/>
        <end position="208"/>
    </location>
</feature>
<comment type="caution">
    <text evidence="7">The sequence shown here is derived from an EMBL/GenBank/DDBJ whole genome shotgun (WGS) entry which is preliminary data.</text>
</comment>
<evidence type="ECO:0000313" key="8">
    <source>
        <dbReference type="Proteomes" id="UP000223596"/>
    </source>
</evidence>
<feature type="transmembrane region" description="Helical" evidence="6">
    <location>
        <begin position="312"/>
        <end position="333"/>
    </location>
</feature>
<dbReference type="AlphaFoldDB" id="A0AB36TD30"/>
<dbReference type="InterPro" id="IPR001182">
    <property type="entry name" value="FtsW/RodA"/>
</dbReference>
<dbReference type="GeneID" id="35804275"/>
<dbReference type="GO" id="GO:0008360">
    <property type="term" value="P:regulation of cell shape"/>
    <property type="evidence" value="ECO:0007669"/>
    <property type="project" value="UniProtKB-KW"/>
</dbReference>
<dbReference type="PANTHER" id="PTHR30474">
    <property type="entry name" value="CELL CYCLE PROTEIN"/>
    <property type="match status" value="1"/>
</dbReference>
<keyword evidence="4 6" id="KW-1133">Transmembrane helix</keyword>
<evidence type="ECO:0000256" key="5">
    <source>
        <dbReference type="ARBA" id="ARBA00023136"/>
    </source>
</evidence>
<dbReference type="Pfam" id="PF01098">
    <property type="entry name" value="FTSW_RODA_SPOVE"/>
    <property type="match status" value="1"/>
</dbReference>
<comment type="subcellular location">
    <subcellularLocation>
        <location evidence="1">Membrane</location>
        <topology evidence="1">Multi-pass membrane protein</topology>
    </subcellularLocation>
</comment>
<feature type="transmembrane region" description="Helical" evidence="6">
    <location>
        <begin position="117"/>
        <end position="136"/>
    </location>
</feature>
<evidence type="ECO:0000256" key="1">
    <source>
        <dbReference type="ARBA" id="ARBA00004141"/>
    </source>
</evidence>
<gene>
    <name evidence="7" type="ORF">M972_11618</name>
</gene>
<keyword evidence="7" id="KW-0131">Cell cycle</keyword>
<dbReference type="GO" id="GO:0005886">
    <property type="term" value="C:plasma membrane"/>
    <property type="evidence" value="ECO:0007669"/>
    <property type="project" value="TreeGrafter"/>
</dbReference>
<dbReference type="Proteomes" id="UP000223596">
    <property type="component" value="Unassembled WGS sequence"/>
</dbReference>
<evidence type="ECO:0000256" key="3">
    <source>
        <dbReference type="ARBA" id="ARBA00022960"/>
    </source>
</evidence>
<feature type="transmembrane region" description="Helical" evidence="6">
    <location>
        <begin position="34"/>
        <end position="55"/>
    </location>
</feature>
<name>A0AB36TD30_ACETH</name>
<feature type="transmembrane region" description="Helical" evidence="6">
    <location>
        <begin position="354"/>
        <end position="375"/>
    </location>
</feature>
<feature type="transmembrane region" description="Helical" evidence="6">
    <location>
        <begin position="142"/>
        <end position="171"/>
    </location>
</feature>
<dbReference type="GO" id="GO:0032153">
    <property type="term" value="C:cell division site"/>
    <property type="evidence" value="ECO:0007669"/>
    <property type="project" value="TreeGrafter"/>
</dbReference>